<dbReference type="Pfam" id="PF13178">
    <property type="entry name" value="DUF4005"/>
    <property type="match status" value="1"/>
</dbReference>
<dbReference type="Gene3D" id="1.20.5.190">
    <property type="match status" value="1"/>
</dbReference>
<dbReference type="GO" id="GO:0005516">
    <property type="term" value="F:calmodulin binding"/>
    <property type="evidence" value="ECO:0007669"/>
    <property type="project" value="UniProtKB-KW"/>
</dbReference>
<evidence type="ECO:0000259" key="5">
    <source>
        <dbReference type="Pfam" id="PF13178"/>
    </source>
</evidence>
<dbReference type="InterPro" id="IPR025064">
    <property type="entry name" value="DUF4005"/>
</dbReference>
<evidence type="ECO:0000256" key="3">
    <source>
        <dbReference type="ARBA" id="ARBA00024378"/>
    </source>
</evidence>
<evidence type="ECO:0000256" key="4">
    <source>
        <dbReference type="SAM" id="MobiDB-lite"/>
    </source>
</evidence>
<reference evidence="6 7" key="1">
    <citation type="journal article" date="2023" name="Life. Sci Alliance">
        <title>Evolutionary insights into 3D genome organization and epigenetic landscape of Vigna mungo.</title>
        <authorList>
            <person name="Junaid A."/>
            <person name="Singh B."/>
            <person name="Bhatia S."/>
        </authorList>
    </citation>
    <scope>NUCLEOTIDE SEQUENCE [LARGE SCALE GENOMIC DNA]</scope>
    <source>
        <strain evidence="6">Urdbean</strain>
    </source>
</reference>
<dbReference type="InterPro" id="IPR000048">
    <property type="entry name" value="IQ_motif_EF-hand-BS"/>
</dbReference>
<feature type="region of interest" description="Disordered" evidence="4">
    <location>
        <begin position="161"/>
        <end position="203"/>
    </location>
</feature>
<comment type="similarity">
    <text evidence="2">Belongs to the IQD family.</text>
</comment>
<gene>
    <name evidence="6" type="ORF">V8G54_016216</name>
</gene>
<feature type="region of interest" description="Disordered" evidence="4">
    <location>
        <begin position="326"/>
        <end position="349"/>
    </location>
</feature>
<feature type="compositionally biased region" description="Polar residues" evidence="4">
    <location>
        <begin position="270"/>
        <end position="282"/>
    </location>
</feature>
<feature type="region of interest" description="Disordered" evidence="4">
    <location>
        <begin position="39"/>
        <end position="68"/>
    </location>
</feature>
<comment type="subunit">
    <text evidence="3">Binds to multiple calmodulin (CaM) in the presence of Ca(2+) and CaM-like proteins.</text>
</comment>
<feature type="compositionally biased region" description="Low complexity" evidence="4">
    <location>
        <begin position="283"/>
        <end position="294"/>
    </location>
</feature>
<keyword evidence="7" id="KW-1185">Reference proteome</keyword>
<dbReference type="EMBL" id="CP144696">
    <property type="protein sequence ID" value="WVZ11686.1"/>
    <property type="molecule type" value="Genomic_DNA"/>
</dbReference>
<accession>A0AAQ3S0X3</accession>
<evidence type="ECO:0000256" key="1">
    <source>
        <dbReference type="ARBA" id="ARBA00022860"/>
    </source>
</evidence>
<dbReference type="Pfam" id="PF00612">
    <property type="entry name" value="IQ"/>
    <property type="match status" value="1"/>
</dbReference>
<feature type="compositionally biased region" description="Basic and acidic residues" evidence="4">
    <location>
        <begin position="171"/>
        <end position="189"/>
    </location>
</feature>
<dbReference type="SMART" id="SM00015">
    <property type="entry name" value="IQ"/>
    <property type="match status" value="1"/>
</dbReference>
<protein>
    <recommendedName>
        <fullName evidence="5">DUF4005 domain-containing protein</fullName>
    </recommendedName>
</protein>
<sequence length="400" mass="44651">MGKASKWFRSILALKRPDSPSATAPKPPKDKRRWSFVKSYREKHHSTVDHRAPPTDGGHSSVHVESSDPNLPALTAVTVLGGITREEWAAVKIQAAFRGSLARKALRALKGLVKLQALVRGEIERKRTSEWLQRVQTLLRIQAQAQFRAGRAQILHSSHLNANSSTGHLHGSPDKSESPIRPESMKYDDSPSLLKRNSSKSRMHINVNEDKSWHERRWWSRACSLDEERCVRILENDSVKANMTSKGRSHGLVSEVQSYSPLKWNEVEENSSCGADNSPRTLSSSSKNGGSKRSPFTPTKSHLSGCSEPDYPSYMAYTESSMAKVRSVSAPKQRPTQYQRSSSSSNSYSLHDNGFEFGDSKLAAQRVASSHANFTTRAYPASGRLDKPGLSVPYYKYWQT</sequence>
<keyword evidence="1" id="KW-0112">Calmodulin-binding</keyword>
<evidence type="ECO:0000256" key="2">
    <source>
        <dbReference type="ARBA" id="ARBA00024341"/>
    </source>
</evidence>
<dbReference type="Proteomes" id="UP001374535">
    <property type="component" value="Chromosome 5"/>
</dbReference>
<dbReference type="CDD" id="cd23767">
    <property type="entry name" value="IQCD"/>
    <property type="match status" value="1"/>
</dbReference>
<evidence type="ECO:0000313" key="6">
    <source>
        <dbReference type="EMBL" id="WVZ11686.1"/>
    </source>
</evidence>
<dbReference type="PANTHER" id="PTHR32295:SF11">
    <property type="entry name" value="PROTEIN IQ-DOMAIN 22"/>
    <property type="match status" value="1"/>
</dbReference>
<dbReference type="AlphaFoldDB" id="A0AAQ3S0X3"/>
<organism evidence="6 7">
    <name type="scientific">Vigna mungo</name>
    <name type="common">Black gram</name>
    <name type="synonym">Phaseolus mungo</name>
    <dbReference type="NCBI Taxonomy" id="3915"/>
    <lineage>
        <taxon>Eukaryota</taxon>
        <taxon>Viridiplantae</taxon>
        <taxon>Streptophyta</taxon>
        <taxon>Embryophyta</taxon>
        <taxon>Tracheophyta</taxon>
        <taxon>Spermatophyta</taxon>
        <taxon>Magnoliopsida</taxon>
        <taxon>eudicotyledons</taxon>
        <taxon>Gunneridae</taxon>
        <taxon>Pentapetalae</taxon>
        <taxon>rosids</taxon>
        <taxon>fabids</taxon>
        <taxon>Fabales</taxon>
        <taxon>Fabaceae</taxon>
        <taxon>Papilionoideae</taxon>
        <taxon>50 kb inversion clade</taxon>
        <taxon>NPAAA clade</taxon>
        <taxon>indigoferoid/millettioid clade</taxon>
        <taxon>Phaseoleae</taxon>
        <taxon>Vigna</taxon>
    </lineage>
</organism>
<evidence type="ECO:0000313" key="7">
    <source>
        <dbReference type="Proteomes" id="UP001374535"/>
    </source>
</evidence>
<feature type="domain" description="DUF4005" evidence="5">
    <location>
        <begin position="278"/>
        <end position="353"/>
    </location>
</feature>
<feature type="region of interest" description="Disordered" evidence="4">
    <location>
        <begin position="269"/>
        <end position="307"/>
    </location>
</feature>
<name>A0AAQ3S0X3_VIGMU</name>
<proteinExistence type="inferred from homology"/>
<dbReference type="PROSITE" id="PS50096">
    <property type="entry name" value="IQ"/>
    <property type="match status" value="2"/>
</dbReference>
<dbReference type="PANTHER" id="PTHR32295">
    <property type="entry name" value="IQ-DOMAIN 5-RELATED"/>
    <property type="match status" value="1"/>
</dbReference>